<feature type="chain" id="PRO_5046147603" description="DUF3502 domain-containing protein" evidence="2">
    <location>
        <begin position="27"/>
        <end position="517"/>
    </location>
</feature>
<reference evidence="4 5" key="1">
    <citation type="submission" date="2014-12" db="EMBL/GenBank/DDBJ databases">
        <title>Draft genome sequence of Paenibacillus kamchatkensis strain B-2647.</title>
        <authorList>
            <person name="Karlyshev A.V."/>
            <person name="Kudryashova E.B."/>
        </authorList>
    </citation>
    <scope>NUCLEOTIDE SEQUENCE [LARGE SCALE GENOMIC DNA]</scope>
    <source>
        <strain evidence="4 5">VKM B-2647</strain>
    </source>
</reference>
<dbReference type="SUPFAM" id="SSF53850">
    <property type="entry name" value="Periplasmic binding protein-like II"/>
    <property type="match status" value="1"/>
</dbReference>
<comment type="caution">
    <text evidence="4">The sequence shown here is derived from an EMBL/GenBank/DDBJ whole genome shotgun (WGS) entry which is preliminary data.</text>
</comment>
<dbReference type="EMBL" id="JXAK01000046">
    <property type="protein sequence ID" value="KIL38978.1"/>
    <property type="molecule type" value="Genomic_DNA"/>
</dbReference>
<dbReference type="RefSeq" id="WP_041050004.1">
    <property type="nucleotide sequence ID" value="NZ_JXAK01000046.1"/>
</dbReference>
<gene>
    <name evidence="4" type="ORF">SD70_22810</name>
</gene>
<sequence>MKVAFKTAALSLTMMLSLTAVLTACGSNKTNDTQPSDTAKPAGNAQQTDSGKKSDLAPYKITWFVPGSAAQKDQDLVNQEVSKYLKDKINASFELNVIDWGSWQNKMNLKFASGEPFDLMYTANWDGWGTKLQQGVLLDMTDLIEKYGQDAKKAIDPALLEGSKVNGRSFSLPVNKELASHRGVLVRKDLVDKYHFDLSKVKKMEDLEPMFDVIKKNEPGVTPFYINKDLSPNSVLDAANFDGLGDGIGKLDRDAKDFKVINEIESAKTKAAIELARRWYQAGYINKDAATQQDEDGALKAGKAFSYPDSLKPGKDAEKSTQLGSQWVQINLTDPIVTTGDTTGAMVSISKTAKDPARDMMFLNLLYTDKYLVNLIAFGIEGKHYVKKSDNVIDFPPGMDPKTSGYNLNQPWLFGNQFNDYLWANEDPNKWDNFRKYNQSAERSRVLGFTFNPDPVKNEVAACTNVMKELSPGLYSGTLDPNEYLSKLIDKLKAAGVDKVIAEKQKQLDEWVKANKK</sequence>
<dbReference type="InterPro" id="IPR022627">
    <property type="entry name" value="DUF3502"/>
</dbReference>
<feature type="domain" description="DUF3502" evidence="3">
    <location>
        <begin position="446"/>
        <end position="513"/>
    </location>
</feature>
<keyword evidence="2" id="KW-0732">Signal</keyword>
<evidence type="ECO:0000313" key="5">
    <source>
        <dbReference type="Proteomes" id="UP000031967"/>
    </source>
</evidence>
<proteinExistence type="predicted"/>
<keyword evidence="5" id="KW-1185">Reference proteome</keyword>
<evidence type="ECO:0000313" key="4">
    <source>
        <dbReference type="EMBL" id="KIL38978.1"/>
    </source>
</evidence>
<name>A0ABR5ADR1_9BACL</name>
<dbReference type="Proteomes" id="UP000031967">
    <property type="component" value="Unassembled WGS sequence"/>
</dbReference>
<protein>
    <recommendedName>
        <fullName evidence="3">DUF3502 domain-containing protein</fullName>
    </recommendedName>
</protein>
<feature type="signal peptide" evidence="2">
    <location>
        <begin position="1"/>
        <end position="26"/>
    </location>
</feature>
<dbReference type="Gene3D" id="3.40.190.10">
    <property type="entry name" value="Periplasmic binding protein-like II"/>
    <property type="match status" value="3"/>
</dbReference>
<dbReference type="PROSITE" id="PS51257">
    <property type="entry name" value="PROKAR_LIPOPROTEIN"/>
    <property type="match status" value="1"/>
</dbReference>
<accession>A0ABR5ADR1</accession>
<dbReference type="Pfam" id="PF12010">
    <property type="entry name" value="DUF3502"/>
    <property type="match status" value="1"/>
</dbReference>
<evidence type="ECO:0000256" key="2">
    <source>
        <dbReference type="SAM" id="SignalP"/>
    </source>
</evidence>
<dbReference type="Pfam" id="PF01547">
    <property type="entry name" value="SBP_bac_1"/>
    <property type="match status" value="1"/>
</dbReference>
<organism evidence="4 5">
    <name type="scientific">Gordoniibacillus kamchatkensis</name>
    <dbReference type="NCBI Taxonomy" id="1590651"/>
    <lineage>
        <taxon>Bacteria</taxon>
        <taxon>Bacillati</taxon>
        <taxon>Bacillota</taxon>
        <taxon>Bacilli</taxon>
        <taxon>Bacillales</taxon>
        <taxon>Paenibacillaceae</taxon>
        <taxon>Gordoniibacillus</taxon>
    </lineage>
</organism>
<evidence type="ECO:0000259" key="3">
    <source>
        <dbReference type="Pfam" id="PF12010"/>
    </source>
</evidence>
<dbReference type="InterPro" id="IPR006059">
    <property type="entry name" value="SBP"/>
</dbReference>
<evidence type="ECO:0000256" key="1">
    <source>
        <dbReference type="SAM" id="MobiDB-lite"/>
    </source>
</evidence>
<feature type="region of interest" description="Disordered" evidence="1">
    <location>
        <begin position="29"/>
        <end position="53"/>
    </location>
</feature>